<keyword evidence="1" id="KW-0378">Hydrolase</keyword>
<proteinExistence type="inferred from homology"/>
<dbReference type="RefSeq" id="WP_137341146.1">
    <property type="nucleotide sequence ID" value="NZ_BSQH01000021.1"/>
</dbReference>
<evidence type="ECO:0000256" key="1">
    <source>
        <dbReference type="PIRNR" id="PIRNR033490"/>
    </source>
</evidence>
<accession>A0A4U6D3R7</accession>
<comment type="function">
    <text evidence="1">Toxic component of a type II toxin-antitoxin (TA) system.</text>
</comment>
<dbReference type="EMBL" id="SZVO01000007">
    <property type="protein sequence ID" value="TKT91286.1"/>
    <property type="molecule type" value="Genomic_DNA"/>
</dbReference>
<dbReference type="GO" id="GO:0003677">
    <property type="term" value="F:DNA binding"/>
    <property type="evidence" value="ECO:0007669"/>
    <property type="project" value="InterPro"/>
</dbReference>
<dbReference type="GO" id="GO:0016787">
    <property type="term" value="F:hydrolase activity"/>
    <property type="evidence" value="ECO:0007669"/>
    <property type="project" value="UniProtKB-KW"/>
</dbReference>
<name>A0A4U6D3R7_9BACT</name>
<comment type="similarity">
    <text evidence="1">Belongs to the PemK/MazF family.</text>
</comment>
<gene>
    <name evidence="2" type="ORF">FDK13_16745</name>
</gene>
<keyword evidence="3" id="KW-1185">Reference proteome</keyword>
<organism evidence="2 3">
    <name type="scientific">Dyadobacter frigoris</name>
    <dbReference type="NCBI Taxonomy" id="2576211"/>
    <lineage>
        <taxon>Bacteria</taxon>
        <taxon>Pseudomonadati</taxon>
        <taxon>Bacteroidota</taxon>
        <taxon>Cytophagia</taxon>
        <taxon>Cytophagales</taxon>
        <taxon>Spirosomataceae</taxon>
        <taxon>Dyadobacter</taxon>
    </lineage>
</organism>
<comment type="caution">
    <text evidence="2">The sequence shown here is derived from an EMBL/GenBank/DDBJ whole genome shotgun (WGS) entry which is preliminary data.</text>
</comment>
<keyword evidence="1" id="KW-0255">Endonuclease</keyword>
<dbReference type="GO" id="GO:0006402">
    <property type="term" value="P:mRNA catabolic process"/>
    <property type="evidence" value="ECO:0007669"/>
    <property type="project" value="TreeGrafter"/>
</dbReference>
<dbReference type="Proteomes" id="UP000304900">
    <property type="component" value="Unassembled WGS sequence"/>
</dbReference>
<dbReference type="SUPFAM" id="SSF50118">
    <property type="entry name" value="Cell growth inhibitor/plasmid maintenance toxic component"/>
    <property type="match status" value="1"/>
</dbReference>
<keyword evidence="1" id="KW-0540">Nuclease</keyword>
<dbReference type="PANTHER" id="PTHR33988">
    <property type="entry name" value="ENDORIBONUCLEASE MAZF-RELATED"/>
    <property type="match status" value="1"/>
</dbReference>
<dbReference type="PANTHER" id="PTHR33988:SF2">
    <property type="entry name" value="ENDORIBONUCLEASE MAZF"/>
    <property type="match status" value="1"/>
</dbReference>
<dbReference type="EC" id="3.1.-.-" evidence="1"/>
<dbReference type="Gene3D" id="2.30.30.110">
    <property type="match status" value="1"/>
</dbReference>
<dbReference type="AlphaFoldDB" id="A0A4U6D3R7"/>
<sequence length="110" mass="12294">MKQKDIWWADLNPVKGSEQQGRRPVVIISGNTMNDHLDVGIACPLSSKIKNFAGCVIVKKGKKSGLDQDSEIITFQVRTISKSRLVNKIGQITEDELRQVKIGLNEILTY</sequence>
<dbReference type="GO" id="GO:0016075">
    <property type="term" value="P:rRNA catabolic process"/>
    <property type="evidence" value="ECO:0007669"/>
    <property type="project" value="TreeGrafter"/>
</dbReference>
<evidence type="ECO:0000313" key="3">
    <source>
        <dbReference type="Proteomes" id="UP000304900"/>
    </source>
</evidence>
<dbReference type="OrthoDB" id="9808744at2"/>
<dbReference type="InterPro" id="IPR003477">
    <property type="entry name" value="PemK-like"/>
</dbReference>
<protein>
    <recommendedName>
        <fullName evidence="1">mRNA interferase</fullName>
        <ecNumber evidence="1">3.1.-.-</ecNumber>
    </recommendedName>
</protein>
<dbReference type="InterPro" id="IPR011067">
    <property type="entry name" value="Plasmid_toxin/cell-grow_inhib"/>
</dbReference>
<reference evidence="2 3" key="1">
    <citation type="submission" date="2019-05" db="EMBL/GenBank/DDBJ databases">
        <title>Dyadobacter AR-3-8 sp. nov., isolated from arctic soil.</title>
        <authorList>
            <person name="Chaudhary D.K."/>
        </authorList>
    </citation>
    <scope>NUCLEOTIDE SEQUENCE [LARGE SCALE GENOMIC DNA]</scope>
    <source>
        <strain evidence="2 3">AR-3-8</strain>
    </source>
</reference>
<dbReference type="GO" id="GO:0004521">
    <property type="term" value="F:RNA endonuclease activity"/>
    <property type="evidence" value="ECO:0007669"/>
    <property type="project" value="TreeGrafter"/>
</dbReference>
<evidence type="ECO:0000313" key="2">
    <source>
        <dbReference type="EMBL" id="TKT91286.1"/>
    </source>
</evidence>
<dbReference type="PIRSF" id="PIRSF033490">
    <property type="entry name" value="MazF"/>
    <property type="match status" value="1"/>
</dbReference>
<dbReference type="Pfam" id="PF02452">
    <property type="entry name" value="PemK_toxin"/>
    <property type="match status" value="1"/>
</dbReference>